<evidence type="ECO:0000256" key="5">
    <source>
        <dbReference type="ARBA" id="ARBA00022801"/>
    </source>
</evidence>
<dbReference type="EMBL" id="VCGU01000008">
    <property type="protein sequence ID" value="TRY72219.1"/>
    <property type="molecule type" value="Genomic_DNA"/>
</dbReference>
<keyword evidence="7" id="KW-0482">Metalloprotease</keyword>
<dbReference type="GO" id="GO:0004222">
    <property type="term" value="F:metalloendopeptidase activity"/>
    <property type="evidence" value="ECO:0007669"/>
    <property type="project" value="InterPro"/>
</dbReference>
<dbReference type="AlphaFoldDB" id="A0A553P3G5"/>
<evidence type="ECO:0000256" key="3">
    <source>
        <dbReference type="ARBA" id="ARBA00022670"/>
    </source>
</evidence>
<evidence type="ECO:0000256" key="1">
    <source>
        <dbReference type="ARBA" id="ARBA00001947"/>
    </source>
</evidence>
<accession>A0A553P3G5</accession>
<gene>
    <name evidence="11" type="ORF">TCAL_03874</name>
</gene>
<keyword evidence="3" id="KW-0645">Protease</keyword>
<dbReference type="PANTHER" id="PTHR11733:SF224">
    <property type="entry name" value="NEPRILYSIN-2"/>
    <property type="match status" value="1"/>
</dbReference>
<dbReference type="OMA" id="VSAANIW"/>
<organism evidence="11 12">
    <name type="scientific">Tigriopus californicus</name>
    <name type="common">Marine copepod</name>
    <dbReference type="NCBI Taxonomy" id="6832"/>
    <lineage>
        <taxon>Eukaryota</taxon>
        <taxon>Metazoa</taxon>
        <taxon>Ecdysozoa</taxon>
        <taxon>Arthropoda</taxon>
        <taxon>Crustacea</taxon>
        <taxon>Multicrustacea</taxon>
        <taxon>Hexanauplia</taxon>
        <taxon>Copepoda</taxon>
        <taxon>Harpacticoida</taxon>
        <taxon>Harpacticidae</taxon>
        <taxon>Tigriopus</taxon>
    </lineage>
</organism>
<dbReference type="Proteomes" id="UP000318571">
    <property type="component" value="Chromosome 7"/>
</dbReference>
<dbReference type="InterPro" id="IPR024079">
    <property type="entry name" value="MetalloPept_cat_dom_sf"/>
</dbReference>
<dbReference type="CDD" id="cd08662">
    <property type="entry name" value="M13"/>
    <property type="match status" value="1"/>
</dbReference>
<protein>
    <submittedName>
        <fullName evidence="11">Uncharacterized protein</fullName>
    </submittedName>
</protein>
<dbReference type="Pfam" id="PF01431">
    <property type="entry name" value="Peptidase_M13"/>
    <property type="match status" value="1"/>
</dbReference>
<reference evidence="11 12" key="1">
    <citation type="journal article" date="2018" name="Nat. Ecol. Evol.">
        <title>Genomic signatures of mitonuclear coevolution across populations of Tigriopus californicus.</title>
        <authorList>
            <person name="Barreto F.S."/>
            <person name="Watson E.T."/>
            <person name="Lima T.G."/>
            <person name="Willett C.S."/>
            <person name="Edmands S."/>
            <person name="Li W."/>
            <person name="Burton R.S."/>
        </authorList>
    </citation>
    <scope>NUCLEOTIDE SEQUENCE [LARGE SCALE GENOMIC DNA]</scope>
    <source>
        <strain evidence="11 12">San Diego</strain>
    </source>
</reference>
<proteinExistence type="inferred from homology"/>
<comment type="caution">
    <text evidence="11">The sequence shown here is derived from an EMBL/GenBank/DDBJ whole genome shotgun (WGS) entry which is preliminary data.</text>
</comment>
<dbReference type="SUPFAM" id="SSF55486">
    <property type="entry name" value="Metalloproteases ('zincins'), catalytic domain"/>
    <property type="match status" value="1"/>
</dbReference>
<dbReference type="PROSITE" id="PS51885">
    <property type="entry name" value="NEPRILYSIN"/>
    <property type="match status" value="1"/>
</dbReference>
<feature type="domain" description="Peptidase M13 N-terminal" evidence="10">
    <location>
        <begin position="123"/>
        <end position="514"/>
    </location>
</feature>
<keyword evidence="8" id="KW-1133">Transmembrane helix</keyword>
<evidence type="ECO:0000259" key="10">
    <source>
        <dbReference type="Pfam" id="PF05649"/>
    </source>
</evidence>
<evidence type="ECO:0000256" key="6">
    <source>
        <dbReference type="ARBA" id="ARBA00022833"/>
    </source>
</evidence>
<sequence length="781" mass="89094">MASSVPEVKRGHNGGVTESKADLVSIEVSEMNQPTFSMSAWARRTKLEKVLTVLLMLLTIALIVVAALGFTNTSQSSISNRGHSLSSKQWSVQDESAGKVCNSRGCISAAHHILENMDTDVDPCEDFYQYACGGFEKRVRIPDDRTSRSQFSVIDDELDVQLRDILEGNATEDESSVFRMSRDTYQACMDEDRLEEIGLKPILDVLKTFGGWPAVLGDAWDESKFNWQEMLVTFRKHGYSTDYLFDFSIATDIKNSTWRTIYFDQGLLGMSREYLIKGLADEDVRHYYNYMQKVAVLLGADPVRAASDLKDSLTFEIKLANASLPRELRRDANKLYHAMQLKDVNEIGPFISNWTDLVNSILTEDVIQVTDEERVVVSTPGYFKNLTEILKTEPKRNIANYMLWRVARASIGYLNKDARAVSHEFAKNITGKTATTPRWKLCVGAAAGSFSAAIGKMYVLKHFNHDAKDIMLEMVTDIRQEFKTILDEITWMDSKTKDRAHSKLNSIKEYIAYPEEILDNKNLEEIYKGLEIVEGEYFQNGIRMSIWRTNYHWKKLREEVDKTDWKRHANPAVVNAFYSAIENSIQFPAGILQGAFFSNDRPNYMNYGGIGWVIGHEITHGFDDQGKQYDDNGNLRNWWEPPTEKEFSDKTQCIIWQYGNYSAEEIDMNLNGVNTQGENIADNGGIKEAYRAYNRWVSRHGEEPMLPGISHSPRQLFWVSAANIWCSKYRPKALEQRIKTGAHSPGRFRIKGPFSNSREFAKDFECKLGSGMNPVDKCEVW</sequence>
<feature type="domain" description="Peptidase M13 C-terminal" evidence="9">
    <location>
        <begin position="575"/>
        <end position="780"/>
    </location>
</feature>
<keyword evidence="12" id="KW-1185">Reference proteome</keyword>
<dbReference type="InterPro" id="IPR008753">
    <property type="entry name" value="Peptidase_M13_N"/>
</dbReference>
<evidence type="ECO:0000259" key="9">
    <source>
        <dbReference type="Pfam" id="PF01431"/>
    </source>
</evidence>
<dbReference type="GO" id="GO:0016485">
    <property type="term" value="P:protein processing"/>
    <property type="evidence" value="ECO:0007669"/>
    <property type="project" value="TreeGrafter"/>
</dbReference>
<dbReference type="InterPro" id="IPR000718">
    <property type="entry name" value="Peptidase_M13"/>
</dbReference>
<evidence type="ECO:0000256" key="7">
    <source>
        <dbReference type="ARBA" id="ARBA00023049"/>
    </source>
</evidence>
<evidence type="ECO:0000313" key="11">
    <source>
        <dbReference type="EMBL" id="TRY72219.1"/>
    </source>
</evidence>
<name>A0A553P3G5_TIGCA</name>
<evidence type="ECO:0000256" key="2">
    <source>
        <dbReference type="ARBA" id="ARBA00007357"/>
    </source>
</evidence>
<keyword evidence="4" id="KW-0479">Metal-binding</keyword>
<comment type="cofactor">
    <cofactor evidence="1">
        <name>Zn(2+)</name>
        <dbReference type="ChEBI" id="CHEBI:29105"/>
    </cofactor>
</comment>
<evidence type="ECO:0000313" key="12">
    <source>
        <dbReference type="Proteomes" id="UP000318571"/>
    </source>
</evidence>
<keyword evidence="8" id="KW-0472">Membrane</keyword>
<evidence type="ECO:0000256" key="4">
    <source>
        <dbReference type="ARBA" id="ARBA00022723"/>
    </source>
</evidence>
<keyword evidence="5" id="KW-0378">Hydrolase</keyword>
<dbReference type="InterPro" id="IPR018497">
    <property type="entry name" value="Peptidase_M13_C"/>
</dbReference>
<comment type="similarity">
    <text evidence="2">Belongs to the peptidase M13 family.</text>
</comment>
<dbReference type="GO" id="GO:0005886">
    <property type="term" value="C:plasma membrane"/>
    <property type="evidence" value="ECO:0007669"/>
    <property type="project" value="TreeGrafter"/>
</dbReference>
<keyword evidence="6" id="KW-0862">Zinc</keyword>
<dbReference type="GO" id="GO:0046872">
    <property type="term" value="F:metal ion binding"/>
    <property type="evidence" value="ECO:0007669"/>
    <property type="project" value="UniProtKB-KW"/>
</dbReference>
<dbReference type="InterPro" id="IPR042089">
    <property type="entry name" value="Peptidase_M13_dom_2"/>
</dbReference>
<dbReference type="Pfam" id="PF05649">
    <property type="entry name" value="Peptidase_M13_N"/>
    <property type="match status" value="1"/>
</dbReference>
<feature type="transmembrane region" description="Helical" evidence="8">
    <location>
        <begin position="50"/>
        <end position="70"/>
    </location>
</feature>
<dbReference type="PANTHER" id="PTHR11733">
    <property type="entry name" value="ZINC METALLOPROTEASE FAMILY M13 NEPRILYSIN-RELATED"/>
    <property type="match status" value="1"/>
</dbReference>
<evidence type="ECO:0000256" key="8">
    <source>
        <dbReference type="SAM" id="Phobius"/>
    </source>
</evidence>
<dbReference type="PRINTS" id="PR00786">
    <property type="entry name" value="NEPRILYSIN"/>
</dbReference>
<dbReference type="OrthoDB" id="6475849at2759"/>
<dbReference type="Gene3D" id="3.40.390.10">
    <property type="entry name" value="Collagenase (Catalytic Domain)"/>
    <property type="match status" value="1"/>
</dbReference>
<keyword evidence="8" id="KW-0812">Transmembrane</keyword>
<dbReference type="Gene3D" id="1.10.1380.10">
    <property type="entry name" value="Neutral endopeptidase , domain2"/>
    <property type="match status" value="1"/>
</dbReference>